<comment type="caution">
    <text evidence="2">The sequence shown here is derived from an EMBL/GenBank/DDBJ whole genome shotgun (WGS) entry which is preliminary data.</text>
</comment>
<dbReference type="EMBL" id="QCYY01002270">
    <property type="protein sequence ID" value="ROT71646.1"/>
    <property type="molecule type" value="Genomic_DNA"/>
</dbReference>
<name>A0A3R7Q934_PENVA</name>
<dbReference type="Proteomes" id="UP000283509">
    <property type="component" value="Unassembled WGS sequence"/>
</dbReference>
<feature type="region of interest" description="Disordered" evidence="1">
    <location>
        <begin position="398"/>
        <end position="418"/>
    </location>
</feature>
<protein>
    <submittedName>
        <fullName evidence="2">Uncharacterized protein</fullName>
    </submittedName>
</protein>
<feature type="non-terminal residue" evidence="2">
    <location>
        <position position="1"/>
    </location>
</feature>
<proteinExistence type="predicted"/>
<feature type="region of interest" description="Disordered" evidence="1">
    <location>
        <begin position="224"/>
        <end position="287"/>
    </location>
</feature>
<reference evidence="2 3" key="1">
    <citation type="submission" date="2018-04" db="EMBL/GenBank/DDBJ databases">
        <authorList>
            <person name="Zhang X."/>
            <person name="Yuan J."/>
            <person name="Li F."/>
            <person name="Xiang J."/>
        </authorList>
    </citation>
    <scope>NUCLEOTIDE SEQUENCE [LARGE SCALE GENOMIC DNA]</scope>
    <source>
        <tissue evidence="2">Muscle</tissue>
    </source>
</reference>
<keyword evidence="3" id="KW-1185">Reference proteome</keyword>
<dbReference type="AlphaFoldDB" id="A0A3R7Q934"/>
<accession>A0A3R7Q934</accession>
<gene>
    <name evidence="2" type="ORF">C7M84_010027</name>
</gene>
<feature type="compositionally biased region" description="Low complexity" evidence="1">
    <location>
        <begin position="252"/>
        <end position="263"/>
    </location>
</feature>
<organism evidence="2 3">
    <name type="scientific">Penaeus vannamei</name>
    <name type="common">Whiteleg shrimp</name>
    <name type="synonym">Litopenaeus vannamei</name>
    <dbReference type="NCBI Taxonomy" id="6689"/>
    <lineage>
        <taxon>Eukaryota</taxon>
        <taxon>Metazoa</taxon>
        <taxon>Ecdysozoa</taxon>
        <taxon>Arthropoda</taxon>
        <taxon>Crustacea</taxon>
        <taxon>Multicrustacea</taxon>
        <taxon>Malacostraca</taxon>
        <taxon>Eumalacostraca</taxon>
        <taxon>Eucarida</taxon>
        <taxon>Decapoda</taxon>
        <taxon>Dendrobranchiata</taxon>
        <taxon>Penaeoidea</taxon>
        <taxon>Penaeidae</taxon>
        <taxon>Penaeus</taxon>
    </lineage>
</organism>
<sequence length="471" mass="52046">IETEFIKRNKMPDVPCSGYLLYLRRLQILLNKKKWKTSAKLETILKLLTDLLQFKPLHKCIIFYKKIIVLYVTAKLLLVNEHQLEKTAVDQHISQLCWKEFKSRCQLEDDFFMETFERVKNAASESIEASTRGSVKNARCLKKVLLLQANSHVYGSLPELLAKLLQMLPPTAIEKIIKDEDIQNDLARQNTQEYKILLNCIKDSLTGNSIRDAVKKLSVAKEELSDFDPHTDEENHGSPNSTAEHESKAESPADACGSASSPSAPSPPVPAGASASSAEVPAEGASPSAGAGPLHLLSLPFSFPSCSRFWFVLALPPSLPLLGSSFLRRLHSCFAAVPASAVGSVVLQLLPSKKGTWRAACRSGLLREDLLVLVEAVEVLVKQHGPVGDGRVARQHHVRPGHHAQAAGRPPEGKRNSSVLAKGTCTWWLRPREDLVAWVVRAAVRNCNVAKWGVCCLWILYMTHIPETSLQ</sequence>
<evidence type="ECO:0000256" key="1">
    <source>
        <dbReference type="SAM" id="MobiDB-lite"/>
    </source>
</evidence>
<feature type="compositionally biased region" description="Basic and acidic residues" evidence="1">
    <location>
        <begin position="224"/>
        <end position="236"/>
    </location>
</feature>
<dbReference type="OrthoDB" id="6359765at2759"/>
<evidence type="ECO:0000313" key="3">
    <source>
        <dbReference type="Proteomes" id="UP000283509"/>
    </source>
</evidence>
<reference evidence="2 3" key="2">
    <citation type="submission" date="2019-01" db="EMBL/GenBank/DDBJ databases">
        <title>The decoding of complex shrimp genome reveals the adaptation for benthos swimmer, frequently molting mechanism and breeding impact on genome.</title>
        <authorList>
            <person name="Sun Y."/>
            <person name="Gao Y."/>
            <person name="Yu Y."/>
        </authorList>
    </citation>
    <scope>NUCLEOTIDE SEQUENCE [LARGE SCALE GENOMIC DNA]</scope>
    <source>
        <tissue evidence="2">Muscle</tissue>
    </source>
</reference>
<evidence type="ECO:0000313" key="2">
    <source>
        <dbReference type="EMBL" id="ROT71646.1"/>
    </source>
</evidence>
<feature type="compositionally biased region" description="Low complexity" evidence="1">
    <location>
        <begin position="271"/>
        <end position="287"/>
    </location>
</feature>